<organism evidence="2 3">
    <name type="scientific">Lophiostoma macrostomum CBS 122681</name>
    <dbReference type="NCBI Taxonomy" id="1314788"/>
    <lineage>
        <taxon>Eukaryota</taxon>
        <taxon>Fungi</taxon>
        <taxon>Dikarya</taxon>
        <taxon>Ascomycota</taxon>
        <taxon>Pezizomycotina</taxon>
        <taxon>Dothideomycetes</taxon>
        <taxon>Pleosporomycetidae</taxon>
        <taxon>Pleosporales</taxon>
        <taxon>Lophiostomataceae</taxon>
        <taxon>Lophiostoma</taxon>
    </lineage>
</organism>
<accession>A0A6A6TB10</accession>
<reference evidence="2" key="1">
    <citation type="journal article" date="2020" name="Stud. Mycol.">
        <title>101 Dothideomycetes genomes: a test case for predicting lifestyles and emergence of pathogens.</title>
        <authorList>
            <person name="Haridas S."/>
            <person name="Albert R."/>
            <person name="Binder M."/>
            <person name="Bloem J."/>
            <person name="Labutti K."/>
            <person name="Salamov A."/>
            <person name="Andreopoulos B."/>
            <person name="Baker S."/>
            <person name="Barry K."/>
            <person name="Bills G."/>
            <person name="Bluhm B."/>
            <person name="Cannon C."/>
            <person name="Castanera R."/>
            <person name="Culley D."/>
            <person name="Daum C."/>
            <person name="Ezra D."/>
            <person name="Gonzalez J."/>
            <person name="Henrissat B."/>
            <person name="Kuo A."/>
            <person name="Liang C."/>
            <person name="Lipzen A."/>
            <person name="Lutzoni F."/>
            <person name="Magnuson J."/>
            <person name="Mondo S."/>
            <person name="Nolan M."/>
            <person name="Ohm R."/>
            <person name="Pangilinan J."/>
            <person name="Park H.-J."/>
            <person name="Ramirez L."/>
            <person name="Alfaro M."/>
            <person name="Sun H."/>
            <person name="Tritt A."/>
            <person name="Yoshinaga Y."/>
            <person name="Zwiers L.-H."/>
            <person name="Turgeon B."/>
            <person name="Goodwin S."/>
            <person name="Spatafora J."/>
            <person name="Crous P."/>
            <person name="Grigoriev I."/>
        </authorList>
    </citation>
    <scope>NUCLEOTIDE SEQUENCE</scope>
    <source>
        <strain evidence="2">CBS 122681</strain>
    </source>
</reference>
<feature type="non-terminal residue" evidence="2">
    <location>
        <position position="188"/>
    </location>
</feature>
<dbReference type="InterPro" id="IPR021765">
    <property type="entry name" value="UstYa-like"/>
</dbReference>
<dbReference type="GO" id="GO:0043386">
    <property type="term" value="P:mycotoxin biosynthetic process"/>
    <property type="evidence" value="ECO:0007669"/>
    <property type="project" value="InterPro"/>
</dbReference>
<dbReference type="PANTHER" id="PTHR33365">
    <property type="entry name" value="YALI0B05434P"/>
    <property type="match status" value="1"/>
</dbReference>
<feature type="non-terminal residue" evidence="2">
    <location>
        <position position="1"/>
    </location>
</feature>
<dbReference type="Proteomes" id="UP000799324">
    <property type="component" value="Unassembled WGS sequence"/>
</dbReference>
<evidence type="ECO:0000313" key="3">
    <source>
        <dbReference type="Proteomes" id="UP000799324"/>
    </source>
</evidence>
<name>A0A6A6TB10_9PLEO</name>
<dbReference type="AlphaFoldDB" id="A0A6A6TB10"/>
<proteinExistence type="inferred from homology"/>
<dbReference type="EMBL" id="MU004341">
    <property type="protein sequence ID" value="KAF2656068.1"/>
    <property type="molecule type" value="Genomic_DNA"/>
</dbReference>
<sequence>AGLQRNMARPWTPLEAHNDTEQDDIWARTHYDIGQIALSDDYAQSVGLPRAQRFPWDSSKGIYLLNAYHNLHCVKTIRKSLTNFRSGAPQSSPWGHIQHCLLVLRDEIMCNADDVPRYTGFQADRASGQGQYRMCRDFSKLEDWATQHTACWRHVGVESELGFRELDRYRFCPEGSPYKEMSESEWLQ</sequence>
<comment type="similarity">
    <text evidence="1">Belongs to the ustYa family.</text>
</comment>
<evidence type="ECO:0000256" key="1">
    <source>
        <dbReference type="ARBA" id="ARBA00035112"/>
    </source>
</evidence>
<evidence type="ECO:0000313" key="2">
    <source>
        <dbReference type="EMBL" id="KAF2656068.1"/>
    </source>
</evidence>
<dbReference type="PANTHER" id="PTHR33365:SF6">
    <property type="entry name" value="OXIDASE USTYA"/>
    <property type="match status" value="1"/>
</dbReference>
<gene>
    <name evidence="2" type="ORF">K491DRAFT_555837</name>
</gene>
<dbReference type="OrthoDB" id="3687641at2759"/>
<dbReference type="Pfam" id="PF11807">
    <property type="entry name" value="UstYa"/>
    <property type="match status" value="1"/>
</dbReference>
<keyword evidence="3" id="KW-1185">Reference proteome</keyword>
<protein>
    <submittedName>
        <fullName evidence="2">Uncharacterized protein</fullName>
    </submittedName>
</protein>